<feature type="compositionally biased region" description="Gly residues" evidence="2">
    <location>
        <begin position="736"/>
        <end position="749"/>
    </location>
</feature>
<feature type="region of interest" description="Disordered" evidence="2">
    <location>
        <begin position="619"/>
        <end position="962"/>
    </location>
</feature>
<sequence>MAGTRRQSRARDTTSAHQRQRFTSRVGAIVPETATTASSKAVEIAGSADEASPRSERSPQPETPINRSTTAFCKSCDGKIGEFYNSWHRATSSYHSPALLGSYRSLLRISDQSKEVSDSTELAGCIIDLTCCPGCSNYLGFVVVDTPAGGTIFHGREFFKLQHIELRCETSSGKIIKVEPQENVAPDLVARESTPSSSPAPPRSGTATMELDTHLSSSHPLWGQSPHKEPQHQRQRSLSREPARQSLPSNSSYLLLAASRSPVTHNIATPAPASTTIPSPRSPQAAQLQSANTPGSAAPTSQSTSTVNGLKNGHSYPRDPHKVQLDAIERLQTQTSQNTSALAAQARTQMESADIVRQIESSLRHEFKGQLQRQDQELMRMTDVVNQLSRDLQECHQNMMALVQEVRANRAESARRPSEVAQPSYQDEALELMARRLGDVSHRTTDLETMREHVTILSGRVQRLESESPGTRQQHPSLHQAHPLHQSVHQSAHPVHVPHSAPSHPSQAPQFQTPARATSIPQAVQHREQPATVAPTENAQRHEPAPIHNGWATVNAGVKRVFENGMHSPPQRASLTPGDPKRPKLTTGDSNEGPVMTQHPPEPSQILPSQAQSIIASQPMEQPGSYPGPHVVPHPGAHPAPPSSQPYLYGTQGSPGKQNWHTDPQHMIDVRPARGRGSRGGRGPGSRGGRTRKSMQGQHHVGTPEWERGWSAVPDSHGSPTSLKDYPAHPARGIVRRGGGGGTVRGGAMLGERSGEWTPEIGPRSVFQDHDSPIEVKKTRSKPIRNEEGILVRKDGRPDRRSQSSAANLRKVHARKEEQQREAEAGSTPTGLHASISTGPDTPSPTARVHAEPHLTDSVRKKHNAILGRIFPDGLDDSRKQHDYAHQVFNEDRDHTAHPRTQVSRTSKAPAQVKKEQIERNEVAKTQVLADGDVEMGDEDSPTNHQANEDSQTPVANANDMQ</sequence>
<feature type="region of interest" description="Disordered" evidence="2">
    <location>
        <begin position="186"/>
        <end position="247"/>
    </location>
</feature>
<dbReference type="RefSeq" id="XP_033452745.1">
    <property type="nucleotide sequence ID" value="XM_033591366.1"/>
</dbReference>
<evidence type="ECO:0000256" key="2">
    <source>
        <dbReference type="SAM" id="MobiDB-lite"/>
    </source>
</evidence>
<feature type="compositionally biased region" description="Low complexity" evidence="2">
    <location>
        <begin position="267"/>
        <end position="283"/>
    </location>
</feature>
<feature type="compositionally biased region" description="Polar residues" evidence="2">
    <location>
        <begin position="60"/>
        <end position="69"/>
    </location>
</feature>
<evidence type="ECO:0000313" key="3">
    <source>
        <dbReference type="EMBL" id="KAF1932497.1"/>
    </source>
</evidence>
<feature type="compositionally biased region" description="Acidic residues" evidence="2">
    <location>
        <begin position="932"/>
        <end position="941"/>
    </location>
</feature>
<reference evidence="3" key="1">
    <citation type="journal article" date="2020" name="Stud. Mycol.">
        <title>101 Dothideomycetes genomes: a test case for predicting lifestyles and emergence of pathogens.</title>
        <authorList>
            <person name="Haridas S."/>
            <person name="Albert R."/>
            <person name="Binder M."/>
            <person name="Bloem J."/>
            <person name="Labutti K."/>
            <person name="Salamov A."/>
            <person name="Andreopoulos B."/>
            <person name="Baker S."/>
            <person name="Barry K."/>
            <person name="Bills G."/>
            <person name="Bluhm B."/>
            <person name="Cannon C."/>
            <person name="Castanera R."/>
            <person name="Culley D."/>
            <person name="Daum C."/>
            <person name="Ezra D."/>
            <person name="Gonzalez J."/>
            <person name="Henrissat B."/>
            <person name="Kuo A."/>
            <person name="Liang C."/>
            <person name="Lipzen A."/>
            <person name="Lutzoni F."/>
            <person name="Magnuson J."/>
            <person name="Mondo S."/>
            <person name="Nolan M."/>
            <person name="Ohm R."/>
            <person name="Pangilinan J."/>
            <person name="Park H.-J."/>
            <person name="Ramirez L."/>
            <person name="Alfaro M."/>
            <person name="Sun H."/>
            <person name="Tritt A."/>
            <person name="Yoshinaga Y."/>
            <person name="Zwiers L.-H."/>
            <person name="Turgeon B."/>
            <person name="Goodwin S."/>
            <person name="Spatafora J."/>
            <person name="Crous P."/>
            <person name="Grigoriev I."/>
        </authorList>
    </citation>
    <scope>NUCLEOTIDE SEQUENCE</scope>
    <source>
        <strain evidence="3">CBS 183.55</strain>
    </source>
</reference>
<evidence type="ECO:0000256" key="1">
    <source>
        <dbReference type="SAM" id="Coils"/>
    </source>
</evidence>
<feature type="compositionally biased region" description="Basic and acidic residues" evidence="2">
    <location>
        <begin position="913"/>
        <end position="923"/>
    </location>
</feature>
<feature type="region of interest" description="Disordered" evidence="2">
    <location>
        <begin position="1"/>
        <end position="69"/>
    </location>
</feature>
<feature type="compositionally biased region" description="Polar residues" evidence="2">
    <location>
        <begin position="468"/>
        <end position="477"/>
    </location>
</feature>
<feature type="compositionally biased region" description="Low complexity" evidence="2">
    <location>
        <begin position="191"/>
        <end position="208"/>
    </location>
</feature>
<feature type="compositionally biased region" description="Basic and acidic residues" evidence="2">
    <location>
        <begin position="849"/>
        <end position="859"/>
    </location>
</feature>
<feature type="compositionally biased region" description="Polar residues" evidence="2">
    <location>
        <begin position="507"/>
        <end position="522"/>
    </location>
</feature>
<feature type="compositionally biased region" description="Polar residues" evidence="2">
    <location>
        <begin position="827"/>
        <end position="845"/>
    </location>
</feature>
<dbReference type="AlphaFoldDB" id="A0A6A5S4R3"/>
<organism evidence="3 4">
    <name type="scientific">Didymella exigua CBS 183.55</name>
    <dbReference type="NCBI Taxonomy" id="1150837"/>
    <lineage>
        <taxon>Eukaryota</taxon>
        <taxon>Fungi</taxon>
        <taxon>Dikarya</taxon>
        <taxon>Ascomycota</taxon>
        <taxon>Pezizomycotina</taxon>
        <taxon>Dothideomycetes</taxon>
        <taxon>Pleosporomycetidae</taxon>
        <taxon>Pleosporales</taxon>
        <taxon>Pleosporineae</taxon>
        <taxon>Didymellaceae</taxon>
        <taxon>Didymella</taxon>
    </lineage>
</organism>
<name>A0A6A5S4R3_9PLEO</name>
<keyword evidence="4" id="KW-1185">Reference proteome</keyword>
<feature type="compositionally biased region" description="Low complexity" evidence="2">
    <location>
        <begin position="491"/>
        <end position="506"/>
    </location>
</feature>
<dbReference type="Proteomes" id="UP000800082">
    <property type="component" value="Unassembled WGS sequence"/>
</dbReference>
<accession>A0A6A5S4R3</accession>
<feature type="region of interest" description="Disordered" evidence="2">
    <location>
        <begin position="564"/>
        <end position="606"/>
    </location>
</feature>
<feature type="compositionally biased region" description="Basic and acidic residues" evidence="2">
    <location>
        <begin position="663"/>
        <end position="672"/>
    </location>
</feature>
<evidence type="ECO:0000313" key="4">
    <source>
        <dbReference type="Proteomes" id="UP000800082"/>
    </source>
</evidence>
<feature type="compositionally biased region" description="Basic and acidic residues" evidence="2">
    <location>
        <begin position="815"/>
        <end position="824"/>
    </location>
</feature>
<feature type="region of interest" description="Disordered" evidence="2">
    <location>
        <begin position="461"/>
        <end position="550"/>
    </location>
</feature>
<feature type="compositionally biased region" description="Polar residues" evidence="2">
    <location>
        <begin position="651"/>
        <end position="662"/>
    </location>
</feature>
<proteinExistence type="predicted"/>
<protein>
    <recommendedName>
        <fullName evidence="5">Mis18 domain-containing protein</fullName>
    </recommendedName>
</protein>
<dbReference type="GeneID" id="54349034"/>
<dbReference type="EMBL" id="ML978959">
    <property type="protein sequence ID" value="KAF1932497.1"/>
    <property type="molecule type" value="Genomic_DNA"/>
</dbReference>
<feature type="region of interest" description="Disordered" evidence="2">
    <location>
        <begin position="265"/>
        <end position="320"/>
    </location>
</feature>
<keyword evidence="1" id="KW-0175">Coiled coil</keyword>
<dbReference type="OrthoDB" id="5396360at2759"/>
<feature type="compositionally biased region" description="Basic and acidic residues" evidence="2">
    <location>
        <begin position="767"/>
        <end position="802"/>
    </location>
</feature>
<evidence type="ECO:0008006" key="5">
    <source>
        <dbReference type="Google" id="ProtNLM"/>
    </source>
</evidence>
<feature type="compositionally biased region" description="Basic and acidic residues" evidence="2">
    <location>
        <begin position="876"/>
        <end position="897"/>
    </location>
</feature>
<feature type="compositionally biased region" description="Polar residues" evidence="2">
    <location>
        <begin position="943"/>
        <end position="962"/>
    </location>
</feature>
<feature type="compositionally biased region" description="Polar residues" evidence="2">
    <location>
        <begin position="284"/>
        <end position="309"/>
    </location>
</feature>
<feature type="compositionally biased region" description="Basic and acidic residues" evidence="2">
    <location>
        <begin position="226"/>
        <end position="243"/>
    </location>
</feature>
<gene>
    <name evidence="3" type="ORF">M421DRAFT_417216</name>
</gene>
<feature type="compositionally biased region" description="Pro residues" evidence="2">
    <location>
        <begin position="630"/>
        <end position="644"/>
    </location>
</feature>
<feature type="coiled-coil region" evidence="1">
    <location>
        <begin position="371"/>
        <end position="405"/>
    </location>
</feature>
<feature type="compositionally biased region" description="Polar residues" evidence="2">
    <location>
        <begin position="899"/>
        <end position="909"/>
    </location>
</feature>